<dbReference type="Proteomes" id="UP001262889">
    <property type="component" value="Unassembled WGS sequence"/>
</dbReference>
<proteinExistence type="predicted"/>
<organism evidence="1 2">
    <name type="scientific">Autumnicola tepida</name>
    <dbReference type="NCBI Taxonomy" id="3075595"/>
    <lineage>
        <taxon>Bacteria</taxon>
        <taxon>Pseudomonadati</taxon>
        <taxon>Bacteroidota</taxon>
        <taxon>Flavobacteriia</taxon>
        <taxon>Flavobacteriales</taxon>
        <taxon>Flavobacteriaceae</taxon>
        <taxon>Autumnicola</taxon>
    </lineage>
</organism>
<sequence>MVTLETTLVVKIIMKRAGTLGIIRLKVHIYGRIPESYEERNNFQVWVHELFQRSAFSWRNGREMG</sequence>
<comment type="caution">
    <text evidence="1">The sequence shown here is derived from an EMBL/GenBank/DDBJ whole genome shotgun (WGS) entry which is preliminary data.</text>
</comment>
<evidence type="ECO:0000313" key="1">
    <source>
        <dbReference type="EMBL" id="MDT0642777.1"/>
    </source>
</evidence>
<name>A0ABU3C967_9FLAO</name>
<reference evidence="1 2" key="1">
    <citation type="submission" date="2023-09" db="EMBL/GenBank/DDBJ databases">
        <authorList>
            <person name="Rey-Velasco X."/>
        </authorList>
    </citation>
    <scope>NUCLEOTIDE SEQUENCE [LARGE SCALE GENOMIC DNA]</scope>
    <source>
        <strain evidence="1 2">F363</strain>
    </source>
</reference>
<keyword evidence="2" id="KW-1185">Reference proteome</keyword>
<dbReference type="EMBL" id="JAVRHQ010000007">
    <property type="protein sequence ID" value="MDT0642777.1"/>
    <property type="molecule type" value="Genomic_DNA"/>
</dbReference>
<accession>A0ABU3C967</accession>
<evidence type="ECO:0000313" key="2">
    <source>
        <dbReference type="Proteomes" id="UP001262889"/>
    </source>
</evidence>
<gene>
    <name evidence="1" type="ORF">RM553_08025</name>
</gene>
<dbReference type="RefSeq" id="WP_311534407.1">
    <property type="nucleotide sequence ID" value="NZ_JAVRHQ010000007.1"/>
</dbReference>
<protein>
    <submittedName>
        <fullName evidence="1">Uncharacterized protein</fullName>
    </submittedName>
</protein>